<accession>A0A9K3H9G5</accession>
<keyword evidence="1" id="KW-0547">Nucleotide-binding</keyword>
<dbReference type="InterPro" id="IPR027417">
    <property type="entry name" value="P-loop_NTPase"/>
</dbReference>
<gene>
    <name evidence="1" type="ORF">HanXRQr2_Chr14g0666271</name>
</gene>
<dbReference type="Proteomes" id="UP000215914">
    <property type="component" value="Unassembled WGS sequence"/>
</dbReference>
<reference evidence="1" key="1">
    <citation type="journal article" date="2017" name="Nature">
        <title>The sunflower genome provides insights into oil metabolism, flowering and Asterid evolution.</title>
        <authorList>
            <person name="Badouin H."/>
            <person name="Gouzy J."/>
            <person name="Grassa C.J."/>
            <person name="Murat F."/>
            <person name="Staton S.E."/>
            <person name="Cottret L."/>
            <person name="Lelandais-Briere C."/>
            <person name="Owens G.L."/>
            <person name="Carrere S."/>
            <person name="Mayjonade B."/>
            <person name="Legrand L."/>
            <person name="Gill N."/>
            <person name="Kane N.C."/>
            <person name="Bowers J.E."/>
            <person name="Hubner S."/>
            <person name="Bellec A."/>
            <person name="Berard A."/>
            <person name="Berges H."/>
            <person name="Blanchet N."/>
            <person name="Boniface M.C."/>
            <person name="Brunel D."/>
            <person name="Catrice O."/>
            <person name="Chaidir N."/>
            <person name="Claudel C."/>
            <person name="Donnadieu C."/>
            <person name="Faraut T."/>
            <person name="Fievet G."/>
            <person name="Helmstetter N."/>
            <person name="King M."/>
            <person name="Knapp S.J."/>
            <person name="Lai Z."/>
            <person name="Le Paslier M.C."/>
            <person name="Lippi Y."/>
            <person name="Lorenzon L."/>
            <person name="Mandel J.R."/>
            <person name="Marage G."/>
            <person name="Marchand G."/>
            <person name="Marquand E."/>
            <person name="Bret-Mestries E."/>
            <person name="Morien E."/>
            <person name="Nambeesan S."/>
            <person name="Nguyen T."/>
            <person name="Pegot-Espagnet P."/>
            <person name="Pouilly N."/>
            <person name="Raftis F."/>
            <person name="Sallet E."/>
            <person name="Schiex T."/>
            <person name="Thomas J."/>
            <person name="Vandecasteele C."/>
            <person name="Vares D."/>
            <person name="Vear F."/>
            <person name="Vautrin S."/>
            <person name="Crespi M."/>
            <person name="Mangin B."/>
            <person name="Burke J.M."/>
            <person name="Salse J."/>
            <person name="Munos S."/>
            <person name="Vincourt P."/>
            <person name="Rieseberg L.H."/>
            <person name="Langlade N.B."/>
        </authorList>
    </citation>
    <scope>NUCLEOTIDE SEQUENCE</scope>
    <source>
        <tissue evidence="1">Leaves</tissue>
    </source>
</reference>
<keyword evidence="2" id="KW-1185">Reference proteome</keyword>
<dbReference type="EMBL" id="MNCJ02000329">
    <property type="protein sequence ID" value="KAF5771056.1"/>
    <property type="molecule type" value="Genomic_DNA"/>
</dbReference>
<protein>
    <submittedName>
        <fullName evidence="1">DNA helicase</fullName>
        <ecNumber evidence="1">3.6.4.12</ecNumber>
    </submittedName>
</protein>
<dbReference type="AlphaFoldDB" id="A0A9K3H9G5"/>
<dbReference type="GO" id="GO:0003678">
    <property type="term" value="F:DNA helicase activity"/>
    <property type="evidence" value="ECO:0007669"/>
    <property type="project" value="UniProtKB-EC"/>
</dbReference>
<keyword evidence="1" id="KW-0378">Hydrolase</keyword>
<dbReference type="GO" id="GO:0016787">
    <property type="term" value="F:hydrolase activity"/>
    <property type="evidence" value="ECO:0007669"/>
    <property type="project" value="UniProtKB-KW"/>
</dbReference>
<dbReference type="EC" id="3.6.4.12" evidence="1"/>
<organism evidence="1 2">
    <name type="scientific">Helianthus annuus</name>
    <name type="common">Common sunflower</name>
    <dbReference type="NCBI Taxonomy" id="4232"/>
    <lineage>
        <taxon>Eukaryota</taxon>
        <taxon>Viridiplantae</taxon>
        <taxon>Streptophyta</taxon>
        <taxon>Embryophyta</taxon>
        <taxon>Tracheophyta</taxon>
        <taxon>Spermatophyta</taxon>
        <taxon>Magnoliopsida</taxon>
        <taxon>eudicotyledons</taxon>
        <taxon>Gunneridae</taxon>
        <taxon>Pentapetalae</taxon>
        <taxon>asterids</taxon>
        <taxon>campanulids</taxon>
        <taxon>Asterales</taxon>
        <taxon>Asteraceae</taxon>
        <taxon>Asteroideae</taxon>
        <taxon>Heliantheae alliance</taxon>
        <taxon>Heliantheae</taxon>
        <taxon>Helianthus</taxon>
    </lineage>
</organism>
<dbReference type="Gene3D" id="3.40.50.300">
    <property type="entry name" value="P-loop containing nucleotide triphosphate hydrolases"/>
    <property type="match status" value="1"/>
</dbReference>
<reference evidence="1" key="2">
    <citation type="submission" date="2020-06" db="EMBL/GenBank/DDBJ databases">
        <title>Helianthus annuus Genome sequencing and assembly Release 2.</title>
        <authorList>
            <person name="Gouzy J."/>
            <person name="Langlade N."/>
            <person name="Munos S."/>
        </authorList>
    </citation>
    <scope>NUCLEOTIDE SEQUENCE</scope>
    <source>
        <tissue evidence="1">Leaves</tissue>
    </source>
</reference>
<dbReference type="Gramene" id="mRNA:HanXRQr2_Chr14g0666271">
    <property type="protein sequence ID" value="mRNA:HanXRQr2_Chr14g0666271"/>
    <property type="gene ID" value="HanXRQr2_Chr14g0666271"/>
</dbReference>
<name>A0A9K3H9G5_HELAN</name>
<keyword evidence="1" id="KW-0067">ATP-binding</keyword>
<evidence type="ECO:0000313" key="1">
    <source>
        <dbReference type="EMBL" id="KAF5771056.1"/>
    </source>
</evidence>
<evidence type="ECO:0000313" key="2">
    <source>
        <dbReference type="Proteomes" id="UP000215914"/>
    </source>
</evidence>
<keyword evidence="1" id="KW-0347">Helicase</keyword>
<sequence>MKVDVLDQIRNDLELMKIELARKYNELDLFMNEEHPQFHLVKMEVAKSRDKQLVQLFGSGVGIHHAGMLRADRGLTERLFLMDC</sequence>
<comment type="caution">
    <text evidence="1">The sequence shown here is derived from an EMBL/GenBank/DDBJ whole genome shotgun (WGS) entry which is preliminary data.</text>
</comment>
<proteinExistence type="predicted"/>